<comment type="pathway">
    <text evidence="1">Mycotoxin biosynthesis.</text>
</comment>
<dbReference type="PRINTS" id="PR00080">
    <property type="entry name" value="SDRFAMILY"/>
</dbReference>
<dbReference type="GO" id="GO:0016491">
    <property type="term" value="F:oxidoreductase activity"/>
    <property type="evidence" value="ECO:0007669"/>
    <property type="project" value="UniProtKB-KW"/>
</dbReference>
<dbReference type="AlphaFoldDB" id="N1PHX5"/>
<dbReference type="SUPFAM" id="SSF51735">
    <property type="entry name" value="NAD(P)-binding Rossmann-fold domains"/>
    <property type="match status" value="1"/>
</dbReference>
<dbReference type="InterPro" id="IPR020904">
    <property type="entry name" value="Sc_DH/Rdtase_CS"/>
</dbReference>
<reference evidence="5 6" key="2">
    <citation type="journal article" date="2012" name="PLoS Pathog.">
        <title>Diverse lifestyles and strategies of plant pathogenesis encoded in the genomes of eighteen Dothideomycetes fungi.</title>
        <authorList>
            <person name="Ohm R.A."/>
            <person name="Feau N."/>
            <person name="Henrissat B."/>
            <person name="Schoch C.L."/>
            <person name="Horwitz B.A."/>
            <person name="Barry K.W."/>
            <person name="Condon B.J."/>
            <person name="Copeland A.C."/>
            <person name="Dhillon B."/>
            <person name="Glaser F."/>
            <person name="Hesse C.N."/>
            <person name="Kosti I."/>
            <person name="LaButti K."/>
            <person name="Lindquist E.A."/>
            <person name="Lucas S."/>
            <person name="Salamov A.A."/>
            <person name="Bradshaw R.E."/>
            <person name="Ciuffetti L."/>
            <person name="Hamelin R.C."/>
            <person name="Kema G.H.J."/>
            <person name="Lawrence C."/>
            <person name="Scott J.A."/>
            <person name="Spatafora J.W."/>
            <person name="Turgeon B.G."/>
            <person name="de Wit P.J.G.M."/>
            <person name="Zhong S."/>
            <person name="Goodwin S.B."/>
            <person name="Grigoriev I.V."/>
        </authorList>
    </citation>
    <scope>NUCLEOTIDE SEQUENCE [LARGE SCALE GENOMIC DNA]</scope>
    <source>
        <strain evidence="6">NZE10 / CBS 128990</strain>
    </source>
</reference>
<dbReference type="OMA" id="KVMQANA"/>
<comment type="similarity">
    <text evidence="2">Belongs to the short-chain dehydrogenases/reductases (SDR) family.</text>
</comment>
<dbReference type="Gene3D" id="3.40.50.720">
    <property type="entry name" value="NAD(P)-binding Rossmann-like Domain"/>
    <property type="match status" value="1"/>
</dbReference>
<evidence type="ECO:0000256" key="1">
    <source>
        <dbReference type="ARBA" id="ARBA00004685"/>
    </source>
</evidence>
<dbReference type="OrthoDB" id="47007at2759"/>
<accession>N1PHX5</accession>
<organism evidence="5 6">
    <name type="scientific">Dothistroma septosporum (strain NZE10 / CBS 128990)</name>
    <name type="common">Red band needle blight fungus</name>
    <name type="synonym">Mycosphaerella pini</name>
    <dbReference type="NCBI Taxonomy" id="675120"/>
    <lineage>
        <taxon>Eukaryota</taxon>
        <taxon>Fungi</taxon>
        <taxon>Dikarya</taxon>
        <taxon>Ascomycota</taxon>
        <taxon>Pezizomycotina</taxon>
        <taxon>Dothideomycetes</taxon>
        <taxon>Dothideomycetidae</taxon>
        <taxon>Mycosphaerellales</taxon>
        <taxon>Mycosphaerellaceae</taxon>
        <taxon>Dothistroma</taxon>
    </lineage>
</organism>
<dbReference type="PRINTS" id="PR00081">
    <property type="entry name" value="GDHRDH"/>
</dbReference>
<dbReference type="PANTHER" id="PTHR43618:SF8">
    <property type="entry name" value="7ALPHA-HYDROXYSTEROID DEHYDROGENASE"/>
    <property type="match status" value="1"/>
</dbReference>
<evidence type="ECO:0000256" key="2">
    <source>
        <dbReference type="ARBA" id="ARBA00006484"/>
    </source>
</evidence>
<proteinExistence type="inferred from homology"/>
<dbReference type="HOGENOM" id="CLU_010194_1_3_1"/>
<keyword evidence="4" id="KW-0560">Oxidoreductase</keyword>
<dbReference type="InterPro" id="IPR052178">
    <property type="entry name" value="Sec_Metab_Biosynth_SDR"/>
</dbReference>
<evidence type="ECO:0000313" key="6">
    <source>
        <dbReference type="Proteomes" id="UP000016933"/>
    </source>
</evidence>
<protein>
    <submittedName>
        <fullName evidence="5">Uncharacterized protein</fullName>
    </submittedName>
</protein>
<keyword evidence="3" id="KW-0521">NADP</keyword>
<evidence type="ECO:0000256" key="3">
    <source>
        <dbReference type="ARBA" id="ARBA00022857"/>
    </source>
</evidence>
<reference evidence="6" key="1">
    <citation type="journal article" date="2012" name="PLoS Genet.">
        <title>The genomes of the fungal plant pathogens Cladosporium fulvum and Dothistroma septosporum reveal adaptation to different hosts and lifestyles but also signatures of common ancestry.</title>
        <authorList>
            <person name="de Wit P.J.G.M."/>
            <person name="van der Burgt A."/>
            <person name="Oekmen B."/>
            <person name="Stergiopoulos I."/>
            <person name="Abd-Elsalam K.A."/>
            <person name="Aerts A.L."/>
            <person name="Bahkali A.H."/>
            <person name="Beenen H.G."/>
            <person name="Chettri P."/>
            <person name="Cox M.P."/>
            <person name="Datema E."/>
            <person name="de Vries R.P."/>
            <person name="Dhillon B."/>
            <person name="Ganley A.R."/>
            <person name="Griffiths S.A."/>
            <person name="Guo Y."/>
            <person name="Hamelin R.C."/>
            <person name="Henrissat B."/>
            <person name="Kabir M.S."/>
            <person name="Jashni M.K."/>
            <person name="Kema G."/>
            <person name="Klaubauf S."/>
            <person name="Lapidus A."/>
            <person name="Levasseur A."/>
            <person name="Lindquist E."/>
            <person name="Mehrabi R."/>
            <person name="Ohm R.A."/>
            <person name="Owen T.J."/>
            <person name="Salamov A."/>
            <person name="Schwelm A."/>
            <person name="Schijlen E."/>
            <person name="Sun H."/>
            <person name="van den Burg H.A."/>
            <person name="van Ham R.C.H.J."/>
            <person name="Zhang S."/>
            <person name="Goodwin S.B."/>
            <person name="Grigoriev I.V."/>
            <person name="Collemare J."/>
            <person name="Bradshaw R.E."/>
        </authorList>
    </citation>
    <scope>NUCLEOTIDE SEQUENCE [LARGE SCALE GENOMIC DNA]</scope>
    <source>
        <strain evidence="6">NZE10 / CBS 128990</strain>
    </source>
</reference>
<dbReference type="eggNOG" id="KOG0725">
    <property type="taxonomic scope" value="Eukaryota"/>
</dbReference>
<name>N1PHX5_DOTSN</name>
<gene>
    <name evidence="5" type="ORF">DOTSEDRAFT_133257</name>
</gene>
<dbReference type="Pfam" id="PF13561">
    <property type="entry name" value="adh_short_C2"/>
    <property type="match status" value="1"/>
</dbReference>
<sequence>MIQQTLSAFSTTGIDILVNNAGAAALSNDARSAAEFYGIFNLNVLAPYMLIQAVLPVIRPGGSIINISSISARVVLGGPTIIYSASKAALEHMTRNLAVTYGAKKNITINSVSPGATDTDGLRQASQEIIDIVKNDWTVEKRLGRPSEVADVVCWLCGGGGARWINGDTINASGGASMW</sequence>
<dbReference type="Proteomes" id="UP000016933">
    <property type="component" value="Unassembled WGS sequence"/>
</dbReference>
<dbReference type="PROSITE" id="PS00061">
    <property type="entry name" value="ADH_SHORT"/>
    <property type="match status" value="1"/>
</dbReference>
<evidence type="ECO:0000256" key="4">
    <source>
        <dbReference type="ARBA" id="ARBA00023002"/>
    </source>
</evidence>
<dbReference type="STRING" id="675120.N1PHX5"/>
<dbReference type="InterPro" id="IPR036291">
    <property type="entry name" value="NAD(P)-bd_dom_sf"/>
</dbReference>
<dbReference type="InterPro" id="IPR002347">
    <property type="entry name" value="SDR_fam"/>
</dbReference>
<dbReference type="EMBL" id="KB446541">
    <property type="protein sequence ID" value="EME41997.1"/>
    <property type="molecule type" value="Genomic_DNA"/>
</dbReference>
<keyword evidence="6" id="KW-1185">Reference proteome</keyword>
<dbReference type="PANTHER" id="PTHR43618">
    <property type="entry name" value="7-ALPHA-HYDROXYSTEROID DEHYDROGENASE"/>
    <property type="match status" value="1"/>
</dbReference>
<evidence type="ECO:0000313" key="5">
    <source>
        <dbReference type="EMBL" id="EME41997.1"/>
    </source>
</evidence>